<dbReference type="GO" id="GO:0016491">
    <property type="term" value="F:oxidoreductase activity"/>
    <property type="evidence" value="ECO:0007669"/>
    <property type="project" value="UniProtKB-KW"/>
</dbReference>
<accession>G3MRL4</accession>
<protein>
    <recommendedName>
        <fullName evidence="4">Dehydrogenase/reductase SDR family member 7</fullName>
    </recommendedName>
</protein>
<dbReference type="SUPFAM" id="SSF51735">
    <property type="entry name" value="NAD(P)-binding Rossmann-fold domains"/>
    <property type="match status" value="1"/>
</dbReference>
<name>G3MRL4_AMBMU</name>
<dbReference type="EMBL" id="JO844515">
    <property type="protein sequence ID" value="AEO36132.1"/>
    <property type="molecule type" value="mRNA"/>
</dbReference>
<dbReference type="PANTHER" id="PTHR44269:SF2">
    <property type="entry name" value="DEHYDROGENASE_REDUCTASE SDR FAMILY MEMBER 7"/>
    <property type="match status" value="1"/>
</dbReference>
<keyword evidence="2" id="KW-0812">Transmembrane</keyword>
<sequence length="314" mass="34710">MVALLDVFALSALFVAVIVMLGIWLIRADADLTLLFCEKFGRSPVLLRSQVVWITGASGGIGEWLSFKLAELGARIVISGTNVEKLNAVRDKCLELGKRSGCEVLVLPFDLADFSCHTDQVKAVMEHFGRVDVLINNAGKCIVGDFEDYDVDEDKALFDVNVFSHVSLTRLVLAHAKEEQRKLHVAIASSMSGVQGSRVAPVYAATKHALEGYFGSLMVQGKVTGQVDVTVLCLGPVLTPMTQTVQQESGEKLPEKVLGVLKPKRCAELMCVAIANKLETVWICENPLLVLFYWNQYLPTIFRRYIIARIPWNR</sequence>
<dbReference type="InterPro" id="IPR053011">
    <property type="entry name" value="SDR_family_member_7"/>
</dbReference>
<dbReference type="Gene3D" id="3.40.50.720">
    <property type="entry name" value="NAD(P)-binding Rossmann-like Domain"/>
    <property type="match status" value="1"/>
</dbReference>
<dbReference type="PANTHER" id="PTHR44269">
    <property type="entry name" value="DEHYDROGENASE/REDUCTASE SDR FAMILY MEMBER 7-RELATED"/>
    <property type="match status" value="1"/>
</dbReference>
<evidence type="ECO:0000256" key="1">
    <source>
        <dbReference type="ARBA" id="ARBA00023002"/>
    </source>
</evidence>
<keyword evidence="2" id="KW-0472">Membrane</keyword>
<dbReference type="InterPro" id="IPR002347">
    <property type="entry name" value="SDR_fam"/>
</dbReference>
<dbReference type="AlphaFoldDB" id="G3MRL4"/>
<dbReference type="PRINTS" id="PR00081">
    <property type="entry name" value="GDHRDH"/>
</dbReference>
<evidence type="ECO:0000313" key="3">
    <source>
        <dbReference type="EMBL" id="AEO36132.1"/>
    </source>
</evidence>
<reference evidence="3" key="1">
    <citation type="journal article" date="2011" name="PLoS ONE">
        <title>A deep insight into the sialotranscriptome of the gulf coast tick, Amblyomma maculatum.</title>
        <authorList>
            <person name="Karim S."/>
            <person name="Singh P."/>
            <person name="Ribeiro J.M."/>
        </authorList>
    </citation>
    <scope>NUCLEOTIDE SEQUENCE</scope>
    <source>
        <tissue evidence="3">Salivary gland</tissue>
    </source>
</reference>
<dbReference type="InterPro" id="IPR020904">
    <property type="entry name" value="Sc_DH/Rdtase_CS"/>
</dbReference>
<feature type="transmembrane region" description="Helical" evidence="2">
    <location>
        <begin position="7"/>
        <end position="26"/>
    </location>
</feature>
<dbReference type="InterPro" id="IPR036291">
    <property type="entry name" value="NAD(P)-bd_dom_sf"/>
</dbReference>
<evidence type="ECO:0008006" key="4">
    <source>
        <dbReference type="Google" id="ProtNLM"/>
    </source>
</evidence>
<proteinExistence type="evidence at transcript level"/>
<dbReference type="Pfam" id="PF00106">
    <property type="entry name" value="adh_short"/>
    <property type="match status" value="1"/>
</dbReference>
<dbReference type="PROSITE" id="PS00061">
    <property type="entry name" value="ADH_SHORT"/>
    <property type="match status" value="1"/>
</dbReference>
<keyword evidence="2" id="KW-1133">Transmembrane helix</keyword>
<evidence type="ECO:0000256" key="2">
    <source>
        <dbReference type="SAM" id="Phobius"/>
    </source>
</evidence>
<keyword evidence="1" id="KW-0560">Oxidoreductase</keyword>
<organism evidence="3">
    <name type="scientific">Amblyomma maculatum</name>
    <name type="common">Gulf Coast tick</name>
    <dbReference type="NCBI Taxonomy" id="34609"/>
    <lineage>
        <taxon>Eukaryota</taxon>
        <taxon>Metazoa</taxon>
        <taxon>Ecdysozoa</taxon>
        <taxon>Arthropoda</taxon>
        <taxon>Chelicerata</taxon>
        <taxon>Arachnida</taxon>
        <taxon>Acari</taxon>
        <taxon>Parasitiformes</taxon>
        <taxon>Ixodida</taxon>
        <taxon>Ixodoidea</taxon>
        <taxon>Ixodidae</taxon>
        <taxon>Amblyomminae</taxon>
        <taxon>Amblyomma</taxon>
    </lineage>
</organism>